<sequence>MRQLIQQCTKFGLLLRSFQRLQAAISDEGFVIQGYFHFGSLQASVLSQQLSRFPRLLSLTLNFRFAATLAILACKVYYSVPCGSDDRIILIEYFLKKTKELLE</sequence>
<gene>
    <name evidence="1" type="ORF">OBO34_04305</name>
</gene>
<name>A0A9J6QSV1_9FIRM</name>
<comment type="caution">
    <text evidence="1">The sequence shown here is derived from an EMBL/GenBank/DDBJ whole genome shotgun (WGS) entry which is preliminary data.</text>
</comment>
<proteinExistence type="predicted"/>
<dbReference type="EMBL" id="JAOSHN010000002">
    <property type="protein sequence ID" value="MCU7377575.1"/>
    <property type="molecule type" value="Genomic_DNA"/>
</dbReference>
<evidence type="ECO:0000313" key="1">
    <source>
        <dbReference type="EMBL" id="MCU7377575.1"/>
    </source>
</evidence>
<protein>
    <submittedName>
        <fullName evidence="1">Uncharacterized protein</fullName>
    </submittedName>
</protein>
<dbReference type="Proteomes" id="UP001065549">
    <property type="component" value="Unassembled WGS sequence"/>
</dbReference>
<reference evidence="1" key="1">
    <citation type="submission" date="2022-09" db="EMBL/GenBank/DDBJ databases">
        <title>Culturomic study of gut microbiota in children with autism spectrum disorder.</title>
        <authorList>
            <person name="Efimov B.A."/>
            <person name="Chaplin A.V."/>
            <person name="Sokolova S.R."/>
            <person name="Pikina A.P."/>
            <person name="Korzhanova M."/>
            <person name="Belova V."/>
            <person name="Korostin D."/>
        </authorList>
    </citation>
    <scope>NUCLEOTIDE SEQUENCE</scope>
    <source>
        <strain evidence="1">ASD5510</strain>
    </source>
</reference>
<dbReference type="RefSeq" id="WP_269478390.1">
    <property type="nucleotide sequence ID" value="NZ_JAOSHN010000002.1"/>
</dbReference>
<evidence type="ECO:0000313" key="2">
    <source>
        <dbReference type="Proteomes" id="UP001065549"/>
    </source>
</evidence>
<accession>A0A9J6QSV1</accession>
<keyword evidence="2" id="KW-1185">Reference proteome</keyword>
<dbReference type="AlphaFoldDB" id="A0A9J6QSV1"/>
<organism evidence="1 2">
    <name type="scientific">Hominibacterium faecale</name>
    <dbReference type="NCBI Taxonomy" id="2839743"/>
    <lineage>
        <taxon>Bacteria</taxon>
        <taxon>Bacillati</taxon>
        <taxon>Bacillota</taxon>
        <taxon>Clostridia</taxon>
        <taxon>Peptostreptococcales</taxon>
        <taxon>Anaerovoracaceae</taxon>
        <taxon>Hominibacterium</taxon>
    </lineage>
</organism>